<dbReference type="Proteomes" id="UP001157914">
    <property type="component" value="Unassembled WGS sequence"/>
</dbReference>
<proteinExistence type="predicted"/>
<dbReference type="EMBL" id="FXTT01000004">
    <property type="protein sequence ID" value="SMP28780.1"/>
    <property type="molecule type" value="Genomic_DNA"/>
</dbReference>
<keyword evidence="4" id="KW-1185">Reference proteome</keyword>
<dbReference type="Pfam" id="PF00817">
    <property type="entry name" value="IMS"/>
    <property type="match status" value="1"/>
</dbReference>
<evidence type="ECO:0000256" key="1">
    <source>
        <dbReference type="ARBA" id="ARBA00022763"/>
    </source>
</evidence>
<dbReference type="PANTHER" id="PTHR35369:SF2">
    <property type="entry name" value="BLR3025 PROTEIN"/>
    <property type="match status" value="1"/>
</dbReference>
<comment type="caution">
    <text evidence="3">The sequence shown here is derived from an EMBL/GenBank/DDBJ whole genome shotgun (WGS) entry which is preliminary data.</text>
</comment>
<dbReference type="SUPFAM" id="SSF56672">
    <property type="entry name" value="DNA/RNA polymerases"/>
    <property type="match status" value="1"/>
</dbReference>
<evidence type="ECO:0000313" key="4">
    <source>
        <dbReference type="Proteomes" id="UP001157914"/>
    </source>
</evidence>
<gene>
    <name evidence="3" type="ORF">SAMN06265374_3012</name>
</gene>
<reference evidence="3 4" key="1">
    <citation type="submission" date="2017-05" db="EMBL/GenBank/DDBJ databases">
        <authorList>
            <person name="Varghese N."/>
            <person name="Submissions S."/>
        </authorList>
    </citation>
    <scope>NUCLEOTIDE SEQUENCE [LARGE SCALE GENOMIC DNA]</scope>
    <source>
        <strain evidence="3 4">DSM 15949</strain>
    </source>
</reference>
<protein>
    <submittedName>
        <fullName evidence="3">Protein ImuB</fullName>
    </submittedName>
</protein>
<evidence type="ECO:0000259" key="2">
    <source>
        <dbReference type="Pfam" id="PF00817"/>
    </source>
</evidence>
<accession>A0ABY1P879</accession>
<dbReference type="InterPro" id="IPR050356">
    <property type="entry name" value="SulA_CellDiv_inhibitor"/>
</dbReference>
<dbReference type="CDD" id="cd03468">
    <property type="entry name" value="PolY_like"/>
    <property type="match status" value="1"/>
</dbReference>
<dbReference type="InterPro" id="IPR001126">
    <property type="entry name" value="UmuC"/>
</dbReference>
<dbReference type="InterPro" id="IPR043502">
    <property type="entry name" value="DNA/RNA_pol_sf"/>
</dbReference>
<sequence>MRTASSPSARGAEPPLAVLDRVQNARRITSLNAAARAFGLKTGDTEADAKARVPHLLCEDAAPGKDRLLLEAVADWCDRYTPLVALDGADGLFLDITGCAHLFGGEDQLLQDIAGRLQRQGFQLKAAIAGTPGAAWAAARYGDGGTSPSGNEAGLLSALPVAALRIDAGTAAGLNRVGLTRIGQVLDRPRAPLARRFGPDLMRRLDQALGREGEPISPRFEAPLVSAERRFFEPIGQLDDIKAVALSLAGQVCAALERRLEGGRAFELLLFRADGAVQKLMVGTSAALRDPKRILRLFDEKLKADESVLDAGYGYDLIRLGVIAADSAPSAQASLDGRGVQETQAALETLVDRLGARLGIERITRLLPVGQHLPEWQTEQVPAALAREEALSWIGFGGEDLGLGPPAGNPHNSLSGFSGTGTSETVSSHSGFLARPLRLIDPAELVEALAMVPEGPPLRFRWRRSLYQVARSEGPERIAPPWWIGAVGQPLETKEVVTRDYFRIEDTEGRRFWLYREGLYGRETAQPRWYVQGLFA</sequence>
<name>A0ABY1P879_9HYPH</name>
<feature type="domain" description="UmuC" evidence="2">
    <location>
        <begin position="13"/>
        <end position="139"/>
    </location>
</feature>
<dbReference type="PANTHER" id="PTHR35369">
    <property type="entry name" value="BLR3025 PROTEIN-RELATED"/>
    <property type="match status" value="1"/>
</dbReference>
<organism evidence="3 4">
    <name type="scientific">Roseibium denhamense</name>
    <dbReference type="NCBI Taxonomy" id="76305"/>
    <lineage>
        <taxon>Bacteria</taxon>
        <taxon>Pseudomonadati</taxon>
        <taxon>Pseudomonadota</taxon>
        <taxon>Alphaproteobacteria</taxon>
        <taxon>Hyphomicrobiales</taxon>
        <taxon>Stappiaceae</taxon>
        <taxon>Roseibium</taxon>
    </lineage>
</organism>
<evidence type="ECO:0000313" key="3">
    <source>
        <dbReference type="EMBL" id="SMP28780.1"/>
    </source>
</evidence>
<keyword evidence="1" id="KW-0227">DNA damage</keyword>